<dbReference type="RefSeq" id="WP_272179548.1">
    <property type="nucleotide sequence ID" value="NZ_JAQOMS010000002.1"/>
</dbReference>
<dbReference type="InterPro" id="IPR038377">
    <property type="entry name" value="Na/Glc_symporter_sf"/>
</dbReference>
<organism evidence="7 8">
    <name type="scientific">Psychrosphaera algicola</name>
    <dbReference type="NCBI Taxonomy" id="3023714"/>
    <lineage>
        <taxon>Bacteria</taxon>
        <taxon>Pseudomonadati</taxon>
        <taxon>Pseudomonadota</taxon>
        <taxon>Gammaproteobacteria</taxon>
        <taxon>Alteromonadales</taxon>
        <taxon>Pseudoalteromonadaceae</taxon>
        <taxon>Psychrosphaera</taxon>
    </lineage>
</organism>
<evidence type="ECO:0000256" key="1">
    <source>
        <dbReference type="ARBA" id="ARBA00004141"/>
    </source>
</evidence>
<evidence type="ECO:0000256" key="2">
    <source>
        <dbReference type="ARBA" id="ARBA00006434"/>
    </source>
</evidence>
<dbReference type="EMBL" id="JAQOMS010000002">
    <property type="protein sequence ID" value="MDC2887750.1"/>
    <property type="molecule type" value="Genomic_DNA"/>
</dbReference>
<comment type="subcellular location">
    <subcellularLocation>
        <location evidence="1">Membrane</location>
        <topology evidence="1">Multi-pass membrane protein</topology>
    </subcellularLocation>
</comment>
<protein>
    <submittedName>
        <fullName evidence="7">Uncharacterized protein</fullName>
    </submittedName>
</protein>
<keyword evidence="4 6" id="KW-1133">Transmembrane helix</keyword>
<evidence type="ECO:0000313" key="8">
    <source>
        <dbReference type="Proteomes" id="UP001528411"/>
    </source>
</evidence>
<keyword evidence="5 6" id="KW-0472">Membrane</keyword>
<keyword evidence="8" id="KW-1185">Reference proteome</keyword>
<accession>A0ABT5FAZ6</accession>
<feature type="transmembrane region" description="Helical" evidence="6">
    <location>
        <begin position="117"/>
        <end position="137"/>
    </location>
</feature>
<comment type="caution">
    <text evidence="7">The sequence shown here is derived from an EMBL/GenBank/DDBJ whole genome shotgun (WGS) entry which is preliminary data.</text>
</comment>
<feature type="transmembrane region" description="Helical" evidence="6">
    <location>
        <begin position="74"/>
        <end position="96"/>
    </location>
</feature>
<feature type="transmembrane region" description="Helical" evidence="6">
    <location>
        <begin position="188"/>
        <end position="210"/>
    </location>
</feature>
<proteinExistence type="inferred from homology"/>
<feature type="transmembrane region" description="Helical" evidence="6">
    <location>
        <begin position="311"/>
        <end position="332"/>
    </location>
</feature>
<name>A0ABT5FAZ6_9GAMM</name>
<reference evidence="7 8" key="1">
    <citation type="submission" date="2023-01" db="EMBL/GenBank/DDBJ databases">
        <title>Psychrosphaera sp. nov., isolated from marine algae.</title>
        <authorList>
            <person name="Bayburt H."/>
            <person name="Choi B.J."/>
            <person name="Kim J.M."/>
            <person name="Choi D.G."/>
            <person name="Jeon C.O."/>
        </authorList>
    </citation>
    <scope>NUCLEOTIDE SEQUENCE [LARGE SCALE GENOMIC DNA]</scope>
    <source>
        <strain evidence="7 8">G1-22</strain>
    </source>
</reference>
<comment type="similarity">
    <text evidence="2">Belongs to the sodium:solute symporter (SSF) (TC 2.A.21) family.</text>
</comment>
<feature type="transmembrane region" description="Helical" evidence="6">
    <location>
        <begin position="42"/>
        <end position="62"/>
    </location>
</feature>
<feature type="transmembrane region" description="Helical" evidence="6">
    <location>
        <begin position="12"/>
        <end position="30"/>
    </location>
</feature>
<evidence type="ECO:0000313" key="7">
    <source>
        <dbReference type="EMBL" id="MDC2887750.1"/>
    </source>
</evidence>
<dbReference type="PROSITE" id="PS50283">
    <property type="entry name" value="NA_SOLUT_SYMP_3"/>
    <property type="match status" value="1"/>
</dbReference>
<feature type="transmembrane region" description="Helical" evidence="6">
    <location>
        <begin position="238"/>
        <end position="256"/>
    </location>
</feature>
<dbReference type="InterPro" id="IPR001734">
    <property type="entry name" value="Na/solute_symporter"/>
</dbReference>
<feature type="transmembrane region" description="Helical" evidence="6">
    <location>
        <begin position="277"/>
        <end position="299"/>
    </location>
</feature>
<evidence type="ECO:0000256" key="5">
    <source>
        <dbReference type="ARBA" id="ARBA00023136"/>
    </source>
</evidence>
<sequence length="396" mass="45145">MFTWLSVDTWFIGLLSLGYLLLLFFIAYWGQQGKNSRWTNHPWIYSLSLGVSCTSWAFYGIIGQAATSGQWLAYIYYGTIACFILAWPMLLKMLRISKQQNLTSIADFVACRYDKSLNIAGIVTVIALLGTIPYIALQLRAISQSFDLVTGSYRSGVNTTIIVAMVLSVFSVLFGARHVVANKQNNGLTLAIAFSSIVKLLAITTVGYYITFGVFDGFSDLLVQQQQLPQAEVKTTSFYMPIAQIALGFISIFITPQLFHVMVIENHNEQQLKTARWLYPLFLILINLFVLPIAIAGQITFHRWQCQCRYLYINFATIFSTRMVKYLCLYWWSCGCNEYGYRCLNCTINYGFNRINYPESITLQPQICRSKPALFYFIVKFSSICDCWHFNAVIAI</sequence>
<feature type="transmembrane region" description="Helical" evidence="6">
    <location>
        <begin position="157"/>
        <end position="176"/>
    </location>
</feature>
<evidence type="ECO:0000256" key="4">
    <source>
        <dbReference type="ARBA" id="ARBA00022989"/>
    </source>
</evidence>
<evidence type="ECO:0000256" key="6">
    <source>
        <dbReference type="SAM" id="Phobius"/>
    </source>
</evidence>
<evidence type="ECO:0000256" key="3">
    <source>
        <dbReference type="ARBA" id="ARBA00022692"/>
    </source>
</evidence>
<dbReference type="Gene3D" id="1.20.1730.10">
    <property type="entry name" value="Sodium/glucose cotransporter"/>
    <property type="match status" value="1"/>
</dbReference>
<dbReference type="Proteomes" id="UP001528411">
    <property type="component" value="Unassembled WGS sequence"/>
</dbReference>
<gene>
    <name evidence="7" type="ORF">PN838_01395</name>
</gene>
<keyword evidence="3 6" id="KW-0812">Transmembrane</keyword>